<comment type="caution">
    <text evidence="4">The sequence shown here is derived from an EMBL/GenBank/DDBJ whole genome shotgun (WGS) entry which is preliminary data.</text>
</comment>
<dbReference type="GO" id="GO:0006355">
    <property type="term" value="P:regulation of DNA-templated transcription"/>
    <property type="evidence" value="ECO:0007669"/>
    <property type="project" value="InterPro"/>
</dbReference>
<sequence length="374" mass="42704">MATPRRLIFPSDGEGEDGDGDISVSDIAKHYSMLAEAEEEETEKTKKTKKKKKSNFIWSEQDEIIILKGLRDYGYKSPDFDWERFFSYAQRALKANVSEKEMVRKIRKLQRNFLFHKRMIEQGNDPLFTRCSDSEAFGYAALFWNHNDDHESQTHNGGEETMDVDEPLNENGAEQIEEGMTIGEESLEDGDNDEMQSEKAEETMNVTNEDEPLNENGAEQTNECRTGGDESREDDDDDDEMQMEKAEEQAGNENAAENREPLHEDDEMQVVNADELVNETGAEQTTKCRTVGEESGEDGADEFWGVRDALETEVLKGLSDDQKKFHLEKMMKNIASGKRKELSDEWKELCSQESRFNAKKLRLRAMVEVAANDG</sequence>
<feature type="compositionally biased region" description="Acidic residues" evidence="2">
    <location>
        <begin position="186"/>
        <end position="195"/>
    </location>
</feature>
<feature type="compositionally biased region" description="Acidic residues" evidence="2">
    <location>
        <begin position="231"/>
        <end position="241"/>
    </location>
</feature>
<organism evidence="4 5">
    <name type="scientific">Microthlaspi erraticum</name>
    <dbReference type="NCBI Taxonomy" id="1685480"/>
    <lineage>
        <taxon>Eukaryota</taxon>
        <taxon>Viridiplantae</taxon>
        <taxon>Streptophyta</taxon>
        <taxon>Embryophyta</taxon>
        <taxon>Tracheophyta</taxon>
        <taxon>Spermatophyta</taxon>
        <taxon>Magnoliopsida</taxon>
        <taxon>eudicotyledons</taxon>
        <taxon>Gunneridae</taxon>
        <taxon>Pentapetalae</taxon>
        <taxon>rosids</taxon>
        <taxon>malvids</taxon>
        <taxon>Brassicales</taxon>
        <taxon>Brassicaceae</taxon>
        <taxon>Coluteocarpeae</taxon>
        <taxon>Microthlaspi</taxon>
    </lineage>
</organism>
<evidence type="ECO:0000313" key="4">
    <source>
        <dbReference type="EMBL" id="CAA7041957.1"/>
    </source>
</evidence>
<comment type="similarity">
    <text evidence="1">Belongs to the GeBP family.</text>
</comment>
<dbReference type="InterPro" id="IPR007592">
    <property type="entry name" value="GEBP"/>
</dbReference>
<dbReference type="Proteomes" id="UP000467841">
    <property type="component" value="Unassembled WGS sequence"/>
</dbReference>
<name>A0A6D2JP93_9BRAS</name>
<accession>A0A6D2JP93</accession>
<keyword evidence="5" id="KW-1185">Reference proteome</keyword>
<dbReference type="GO" id="GO:0005634">
    <property type="term" value="C:nucleus"/>
    <property type="evidence" value="ECO:0007669"/>
    <property type="project" value="TreeGrafter"/>
</dbReference>
<gene>
    <name evidence="4" type="ORF">MERR_LOCUS29192</name>
</gene>
<proteinExistence type="inferred from homology"/>
<evidence type="ECO:0000256" key="1">
    <source>
        <dbReference type="ARBA" id="ARBA00010820"/>
    </source>
</evidence>
<evidence type="ECO:0000313" key="5">
    <source>
        <dbReference type="Proteomes" id="UP000467841"/>
    </source>
</evidence>
<evidence type="ECO:0000259" key="3">
    <source>
        <dbReference type="Pfam" id="PF04504"/>
    </source>
</evidence>
<evidence type="ECO:0000256" key="2">
    <source>
        <dbReference type="SAM" id="MobiDB-lite"/>
    </source>
</evidence>
<dbReference type="InterPro" id="IPR053932">
    <property type="entry name" value="GeBP-like_DBD"/>
</dbReference>
<protein>
    <recommendedName>
        <fullName evidence="3">Glabrous enhancer-binding protein-like DBD domain-containing protein</fullName>
    </recommendedName>
</protein>
<dbReference type="AlphaFoldDB" id="A0A6D2JP93"/>
<dbReference type="PANTHER" id="PTHR31662:SF49">
    <property type="entry name" value="GLABROUS1 ENHANCER-BINDING PROTEIN-RELATED"/>
    <property type="match status" value="1"/>
</dbReference>
<dbReference type="EMBL" id="CACVBM020001258">
    <property type="protein sequence ID" value="CAA7041957.1"/>
    <property type="molecule type" value="Genomic_DNA"/>
</dbReference>
<feature type="region of interest" description="Disordered" evidence="2">
    <location>
        <begin position="1"/>
        <end position="21"/>
    </location>
</feature>
<dbReference type="PANTHER" id="PTHR31662">
    <property type="entry name" value="BNAANNG10740D PROTEIN-RELATED"/>
    <property type="match status" value="1"/>
</dbReference>
<reference evidence="4" key="1">
    <citation type="submission" date="2020-01" db="EMBL/GenBank/DDBJ databases">
        <authorList>
            <person name="Mishra B."/>
        </authorList>
    </citation>
    <scope>NUCLEOTIDE SEQUENCE [LARGE SCALE GENOMIC DNA]</scope>
</reference>
<dbReference type="OrthoDB" id="661680at2759"/>
<feature type="domain" description="Glabrous enhancer-binding protein-like DBD" evidence="3">
    <location>
        <begin position="57"/>
        <end position="144"/>
    </location>
</feature>
<dbReference type="Pfam" id="PF04504">
    <property type="entry name" value="GeBP-like_DBD"/>
    <property type="match status" value="1"/>
</dbReference>
<feature type="region of interest" description="Disordered" evidence="2">
    <location>
        <begin position="186"/>
        <end position="300"/>
    </location>
</feature>